<keyword evidence="9" id="KW-0456">Lyase</keyword>
<dbReference type="Proteomes" id="UP000027361">
    <property type="component" value="Unassembled WGS sequence"/>
</dbReference>
<dbReference type="Gene3D" id="3.40.50.1100">
    <property type="match status" value="2"/>
</dbReference>
<feature type="non-terminal residue" evidence="12">
    <location>
        <position position="341"/>
    </location>
</feature>
<dbReference type="GO" id="GO:0006094">
    <property type="term" value="P:gluconeogenesis"/>
    <property type="evidence" value="ECO:0007669"/>
    <property type="project" value="UniProtKB-KW"/>
</dbReference>
<dbReference type="EMBL" id="JMSN01000035">
    <property type="protein sequence ID" value="KDN46484.1"/>
    <property type="molecule type" value="Genomic_DNA"/>
</dbReference>
<keyword evidence="13" id="KW-1185">Reference proteome</keyword>
<dbReference type="OrthoDB" id="7773036at2759"/>
<dbReference type="OMA" id="RVHFYAS"/>
<dbReference type="Pfam" id="PF00291">
    <property type="entry name" value="PALP"/>
    <property type="match status" value="1"/>
</dbReference>
<dbReference type="GO" id="GO:0030170">
    <property type="term" value="F:pyridoxal phosphate binding"/>
    <property type="evidence" value="ECO:0007669"/>
    <property type="project" value="InterPro"/>
</dbReference>
<dbReference type="InterPro" id="IPR050147">
    <property type="entry name" value="Ser/Thr_Dehydratase"/>
</dbReference>
<dbReference type="STRING" id="1037660.A0A066W5X7"/>
<dbReference type="GO" id="GO:0009097">
    <property type="term" value="P:isoleucine biosynthetic process"/>
    <property type="evidence" value="ECO:0007669"/>
    <property type="project" value="TreeGrafter"/>
</dbReference>
<dbReference type="SUPFAM" id="SSF53686">
    <property type="entry name" value="Tryptophan synthase beta subunit-like PLP-dependent enzymes"/>
    <property type="match status" value="1"/>
</dbReference>
<evidence type="ECO:0000313" key="12">
    <source>
        <dbReference type="EMBL" id="KDN46484.1"/>
    </source>
</evidence>
<dbReference type="InterPro" id="IPR001926">
    <property type="entry name" value="TrpB-like_PALP"/>
</dbReference>
<evidence type="ECO:0000256" key="6">
    <source>
        <dbReference type="ARBA" id="ARBA00022432"/>
    </source>
</evidence>
<protein>
    <recommendedName>
        <fullName evidence="5">L-serine ammonia-lyase</fullName>
        <ecNumber evidence="5">4.3.1.17</ecNumber>
    </recommendedName>
</protein>
<dbReference type="PANTHER" id="PTHR48078:SF2">
    <property type="entry name" value="CATABOLIC L-SERINE_THREONINE DEHYDRATASE"/>
    <property type="match status" value="1"/>
</dbReference>
<evidence type="ECO:0000256" key="1">
    <source>
        <dbReference type="ARBA" id="ARBA00001933"/>
    </source>
</evidence>
<comment type="catalytic activity">
    <reaction evidence="10">
        <text>L-serine = pyruvate + NH4(+)</text>
        <dbReference type="Rhea" id="RHEA:19169"/>
        <dbReference type="ChEBI" id="CHEBI:15361"/>
        <dbReference type="ChEBI" id="CHEBI:28938"/>
        <dbReference type="ChEBI" id="CHEBI:33384"/>
        <dbReference type="EC" id="4.3.1.17"/>
    </reaction>
</comment>
<dbReference type="RefSeq" id="XP_013243573.1">
    <property type="nucleotide sequence ID" value="XM_013388119.1"/>
</dbReference>
<keyword evidence="6" id="KW-0312">Gluconeogenesis</keyword>
<dbReference type="GO" id="GO:0006565">
    <property type="term" value="P:L-serine catabolic process"/>
    <property type="evidence" value="ECO:0007669"/>
    <property type="project" value="TreeGrafter"/>
</dbReference>
<keyword evidence="7" id="KW-0963">Cytoplasm</keyword>
<evidence type="ECO:0000256" key="7">
    <source>
        <dbReference type="ARBA" id="ARBA00022490"/>
    </source>
</evidence>
<dbReference type="EC" id="4.3.1.17" evidence="5"/>
<dbReference type="HOGENOM" id="CLU_021152_3_1_1"/>
<dbReference type="GO" id="GO:0003941">
    <property type="term" value="F:L-serine ammonia-lyase activity"/>
    <property type="evidence" value="ECO:0007669"/>
    <property type="project" value="UniProtKB-EC"/>
</dbReference>
<comment type="similarity">
    <text evidence="4">Belongs to the serine/threonine dehydratase family.</text>
</comment>
<evidence type="ECO:0000256" key="4">
    <source>
        <dbReference type="ARBA" id="ARBA00010869"/>
    </source>
</evidence>
<evidence type="ECO:0000256" key="5">
    <source>
        <dbReference type="ARBA" id="ARBA00012093"/>
    </source>
</evidence>
<evidence type="ECO:0000256" key="10">
    <source>
        <dbReference type="ARBA" id="ARBA00049406"/>
    </source>
</evidence>
<dbReference type="GO" id="GO:0004794">
    <property type="term" value="F:threonine deaminase activity"/>
    <property type="evidence" value="ECO:0007669"/>
    <property type="project" value="TreeGrafter"/>
</dbReference>
<feature type="non-terminal residue" evidence="12">
    <location>
        <position position="1"/>
    </location>
</feature>
<organism evidence="12 13">
    <name type="scientific">Tilletiaria anomala (strain ATCC 24038 / CBS 436.72 / UBC 951)</name>
    <dbReference type="NCBI Taxonomy" id="1037660"/>
    <lineage>
        <taxon>Eukaryota</taxon>
        <taxon>Fungi</taxon>
        <taxon>Dikarya</taxon>
        <taxon>Basidiomycota</taxon>
        <taxon>Ustilaginomycotina</taxon>
        <taxon>Exobasidiomycetes</taxon>
        <taxon>Georgefischeriales</taxon>
        <taxon>Tilletiariaceae</taxon>
        <taxon>Tilletiaria</taxon>
    </lineage>
</organism>
<dbReference type="AlphaFoldDB" id="A0A066W5X7"/>
<accession>A0A066W5X7</accession>
<dbReference type="PANTHER" id="PTHR48078">
    <property type="entry name" value="THREONINE DEHYDRATASE, MITOCHONDRIAL-RELATED"/>
    <property type="match status" value="1"/>
</dbReference>
<dbReference type="GeneID" id="25262119"/>
<comment type="pathway">
    <text evidence="3">Carbohydrate biosynthesis; gluconeogenesis.</text>
</comment>
<dbReference type="InterPro" id="IPR036052">
    <property type="entry name" value="TrpB-like_PALP_sf"/>
</dbReference>
<feature type="domain" description="Tryptophan synthase beta chain-like PALP" evidence="11">
    <location>
        <begin position="3"/>
        <end position="326"/>
    </location>
</feature>
<dbReference type="PROSITE" id="PS00165">
    <property type="entry name" value="DEHYDRATASE_SER_THR"/>
    <property type="match status" value="1"/>
</dbReference>
<dbReference type="InterPro" id="IPR000634">
    <property type="entry name" value="Ser/Thr_deHydtase_PyrdxlP-BS"/>
</dbReference>
<evidence type="ECO:0000259" key="11">
    <source>
        <dbReference type="Pfam" id="PF00291"/>
    </source>
</evidence>
<dbReference type="InParanoid" id="A0A066W5X7"/>
<proteinExistence type="inferred from homology"/>
<sequence length="341" mass="35547">LYIRTPLVYSAPLSQKSGHNIFLKLEALQPSGSFKFRGISRVIQTQASRSSSTTPIHVISSSGGNAGLAAATAARALGLSCTVFVPVSTEDYIVELLKAEGAEVVQGGAAWDICDDGARRKAAEVETVTPGGSVYVHPFEGEDLIRGHSTMVPEIYEQLKGMEEASGDAKAPDLLVCSVGGGGLLAGVLTGIVEQDTASRPHVVAVECFGADSFAAAHNSGKHIALLAITSKATSMGALKASAKSLALARSYTTAEAGGAFSTLTVPDSAAAFAGWQFARDHRFIVELACAASLTPAYFSEQVLPALLAKQPNTQRKSNIVIVVCGGSKVNAADIEQWRRE</sequence>
<evidence type="ECO:0000256" key="3">
    <source>
        <dbReference type="ARBA" id="ARBA00004742"/>
    </source>
</evidence>
<comment type="cofactor">
    <cofactor evidence="1">
        <name>pyridoxal 5'-phosphate</name>
        <dbReference type="ChEBI" id="CHEBI:597326"/>
    </cofactor>
</comment>
<dbReference type="GO" id="GO:0005737">
    <property type="term" value="C:cytoplasm"/>
    <property type="evidence" value="ECO:0007669"/>
    <property type="project" value="UniProtKB-SubCell"/>
</dbReference>
<evidence type="ECO:0000313" key="13">
    <source>
        <dbReference type="Proteomes" id="UP000027361"/>
    </source>
</evidence>
<dbReference type="FunFam" id="3.40.50.1100:FF:000040">
    <property type="entry name" value="L-serine dehydratase, putative"/>
    <property type="match status" value="1"/>
</dbReference>
<evidence type="ECO:0000256" key="8">
    <source>
        <dbReference type="ARBA" id="ARBA00022898"/>
    </source>
</evidence>
<keyword evidence="8" id="KW-0663">Pyridoxal phosphate</keyword>
<reference evidence="12 13" key="1">
    <citation type="submission" date="2014-05" db="EMBL/GenBank/DDBJ databases">
        <title>Draft genome sequence of a rare smut relative, Tilletiaria anomala UBC 951.</title>
        <authorList>
            <consortium name="DOE Joint Genome Institute"/>
            <person name="Toome M."/>
            <person name="Kuo A."/>
            <person name="Henrissat B."/>
            <person name="Lipzen A."/>
            <person name="Tritt A."/>
            <person name="Yoshinaga Y."/>
            <person name="Zane M."/>
            <person name="Barry K."/>
            <person name="Grigoriev I.V."/>
            <person name="Spatafora J.W."/>
            <person name="Aimea M.C."/>
        </authorList>
    </citation>
    <scope>NUCLEOTIDE SEQUENCE [LARGE SCALE GENOMIC DNA]</scope>
    <source>
        <strain evidence="12 13">UBC 951</strain>
    </source>
</reference>
<evidence type="ECO:0000256" key="9">
    <source>
        <dbReference type="ARBA" id="ARBA00023239"/>
    </source>
</evidence>
<evidence type="ECO:0000256" key="2">
    <source>
        <dbReference type="ARBA" id="ARBA00004496"/>
    </source>
</evidence>
<dbReference type="GO" id="GO:0006567">
    <property type="term" value="P:L-threonine catabolic process"/>
    <property type="evidence" value="ECO:0007669"/>
    <property type="project" value="TreeGrafter"/>
</dbReference>
<gene>
    <name evidence="12" type="ORF">K437DRAFT_215097</name>
</gene>
<name>A0A066W5X7_TILAU</name>
<comment type="subcellular location">
    <subcellularLocation>
        <location evidence="2">Cytoplasm</location>
    </subcellularLocation>
</comment>
<comment type="caution">
    <text evidence="12">The sequence shown here is derived from an EMBL/GenBank/DDBJ whole genome shotgun (WGS) entry which is preliminary data.</text>
</comment>